<comment type="similarity">
    <text evidence="1">Belongs to the glycosyl hydrolase 20 family.</text>
</comment>
<dbReference type="EMBL" id="CP022315">
    <property type="protein sequence ID" value="ASK64148.1"/>
    <property type="molecule type" value="Genomic_DNA"/>
</dbReference>
<dbReference type="InterPro" id="IPR029018">
    <property type="entry name" value="Hex-like_dom2"/>
</dbReference>
<evidence type="ECO:0000256" key="3">
    <source>
        <dbReference type="ARBA" id="ARBA00023295"/>
    </source>
</evidence>
<dbReference type="RefSeq" id="WP_089063406.1">
    <property type="nucleotide sequence ID" value="NZ_CP022315.1"/>
</dbReference>
<dbReference type="OrthoDB" id="57532at2"/>
<feature type="chain" id="PRO_5012374892" evidence="5">
    <location>
        <begin position="25"/>
        <end position="666"/>
    </location>
</feature>
<protein>
    <submittedName>
        <fullName evidence="9">Glycosyl hydrolase family 20</fullName>
    </submittedName>
</protein>
<dbReference type="InterPro" id="IPR015883">
    <property type="entry name" value="Glyco_hydro_20_cat"/>
</dbReference>
<dbReference type="GO" id="GO:0004563">
    <property type="term" value="F:beta-N-acetylhexosaminidase activity"/>
    <property type="evidence" value="ECO:0007669"/>
    <property type="project" value="InterPro"/>
</dbReference>
<feature type="domain" description="Beta-hexosaminidase bacterial type N-terminal" evidence="7">
    <location>
        <begin position="37"/>
        <end position="178"/>
    </location>
</feature>
<dbReference type="InterPro" id="IPR054470">
    <property type="entry name" value="FIMAH_dom"/>
</dbReference>
<evidence type="ECO:0000256" key="1">
    <source>
        <dbReference type="ARBA" id="ARBA00006285"/>
    </source>
</evidence>
<evidence type="ECO:0000259" key="6">
    <source>
        <dbReference type="Pfam" id="PF00728"/>
    </source>
</evidence>
<keyword evidence="5" id="KW-0732">Signal</keyword>
<evidence type="ECO:0000259" key="8">
    <source>
        <dbReference type="Pfam" id="PF22888"/>
    </source>
</evidence>
<reference evidence="9 10" key="1">
    <citation type="submission" date="2017-07" db="EMBL/GenBank/DDBJ databases">
        <title>Virgibacillus sp. LM2416.</title>
        <authorList>
            <person name="Tak E.J."/>
            <person name="Bae J.-W."/>
        </authorList>
    </citation>
    <scope>NUCLEOTIDE SEQUENCE [LARGE SCALE GENOMIC DNA]</scope>
    <source>
        <strain evidence="9 10">LM2416</strain>
    </source>
</reference>
<dbReference type="Pfam" id="PF02838">
    <property type="entry name" value="Glyco_hydro_20b"/>
    <property type="match status" value="1"/>
</dbReference>
<dbReference type="InterPro" id="IPR017853">
    <property type="entry name" value="GH"/>
</dbReference>
<evidence type="ECO:0000256" key="5">
    <source>
        <dbReference type="SAM" id="SignalP"/>
    </source>
</evidence>
<dbReference type="Proteomes" id="UP000198312">
    <property type="component" value="Chromosome"/>
</dbReference>
<dbReference type="InterPro" id="IPR015882">
    <property type="entry name" value="HEX_bac_N"/>
</dbReference>
<dbReference type="SUPFAM" id="SSF55545">
    <property type="entry name" value="beta-N-acetylhexosaminidase-like domain"/>
    <property type="match status" value="1"/>
</dbReference>
<dbReference type="PRINTS" id="PR00738">
    <property type="entry name" value="GLHYDRLASE20"/>
</dbReference>
<dbReference type="CDD" id="cd06564">
    <property type="entry name" value="GH20_DspB_LnbB-like"/>
    <property type="match status" value="1"/>
</dbReference>
<name>A0A220U7P1_9BACI</name>
<feature type="domain" description="FIMAH" evidence="8">
    <location>
        <begin position="583"/>
        <end position="663"/>
    </location>
</feature>
<dbReference type="Gene3D" id="3.20.20.80">
    <property type="entry name" value="Glycosidases"/>
    <property type="match status" value="1"/>
</dbReference>
<feature type="signal peptide" evidence="5">
    <location>
        <begin position="1"/>
        <end position="24"/>
    </location>
</feature>
<evidence type="ECO:0000313" key="10">
    <source>
        <dbReference type="Proteomes" id="UP000198312"/>
    </source>
</evidence>
<dbReference type="Pfam" id="PF22888">
    <property type="entry name" value="FIMAH"/>
    <property type="match status" value="1"/>
</dbReference>
<feature type="active site" description="Proton donor" evidence="4">
    <location>
        <position position="329"/>
    </location>
</feature>
<keyword evidence="3" id="KW-0326">Glycosidase</keyword>
<dbReference type="SUPFAM" id="SSF51445">
    <property type="entry name" value="(Trans)glycosidases"/>
    <property type="match status" value="1"/>
</dbReference>
<dbReference type="PANTHER" id="PTHR43678">
    <property type="entry name" value="PUTATIVE (AFU_ORTHOLOGUE AFUA_2G00640)-RELATED"/>
    <property type="match status" value="1"/>
</dbReference>
<accession>A0A220U7P1</accession>
<gene>
    <name evidence="9" type="ORF">CFK37_19315</name>
</gene>
<dbReference type="Gene3D" id="3.30.379.10">
    <property type="entry name" value="Chitobiase/beta-hexosaminidase domain 2-like"/>
    <property type="match status" value="1"/>
</dbReference>
<evidence type="ECO:0000256" key="4">
    <source>
        <dbReference type="PIRSR" id="PIRSR625705-1"/>
    </source>
</evidence>
<organism evidence="9 10">
    <name type="scientific">Virgibacillus phasianinus</name>
    <dbReference type="NCBI Taxonomy" id="2017483"/>
    <lineage>
        <taxon>Bacteria</taxon>
        <taxon>Bacillati</taxon>
        <taxon>Bacillota</taxon>
        <taxon>Bacilli</taxon>
        <taxon>Bacillales</taxon>
        <taxon>Bacillaceae</taxon>
        <taxon>Virgibacillus</taxon>
    </lineage>
</organism>
<dbReference type="InterPro" id="IPR025705">
    <property type="entry name" value="Beta_hexosaminidase_sua/sub"/>
</dbReference>
<dbReference type="InterPro" id="IPR052764">
    <property type="entry name" value="GH20_Enzymes"/>
</dbReference>
<keyword evidence="10" id="KW-1185">Reference proteome</keyword>
<dbReference type="AlphaFoldDB" id="A0A220U7P1"/>
<dbReference type="GO" id="GO:0005975">
    <property type="term" value="P:carbohydrate metabolic process"/>
    <property type="evidence" value="ECO:0007669"/>
    <property type="project" value="InterPro"/>
</dbReference>
<proteinExistence type="inferred from homology"/>
<dbReference type="KEGG" id="vil:CFK37_19315"/>
<evidence type="ECO:0000256" key="2">
    <source>
        <dbReference type="ARBA" id="ARBA00022801"/>
    </source>
</evidence>
<evidence type="ECO:0000259" key="7">
    <source>
        <dbReference type="Pfam" id="PF02838"/>
    </source>
</evidence>
<feature type="domain" description="Glycoside hydrolase family 20 catalytic" evidence="6">
    <location>
        <begin position="184"/>
        <end position="507"/>
    </location>
</feature>
<dbReference type="PANTHER" id="PTHR43678:SF1">
    <property type="entry name" value="BETA-N-ACETYLHEXOSAMINIDASE"/>
    <property type="match status" value="1"/>
</dbReference>
<sequence>MRKFTVVVLSFFVIFSTLISSAFAEKEKLSNDELASSVLPIVQSYETDSNYSTWKMDESTRFVIPATDKYLENERLKEVVELVSAEFLEKGIPAKSEIKKVYAEDSEVTSQDIVVTLAKNSQITEESNSNEAYKIEIGDNGVKIVAASENAAMYALRTIQHLMITNNNSLVSGTIIDYPELPERRVHLDMARKYFTKEWIIQLIREMSYFKMNTIQLHFSENMGFRIESETDPAIVSKDGYLTKDEIREILAEAKKYGVKVIPSLDTPGHTEHILKVHPEFGQVDKYGNHSKVALDITNPEAVEYVKSLYTEYMELFEGSTDFHIGADEYMEFDRDPFISDYKPVLNEYAKETLGEEYIWKDAMANYINEIAAHVYEGGFKPRIFNDAIYYGETDKNAWEPVEPKQKIEMHDYIGIDFWSQMSWNRSIAPLSAFVERGHDDIYNMNASYFYYVLRNEKPDDGRKQHSFDYLNQDKRIYEEWTPGKFQGNTVDDDSSFIKGAALAIWCDNPDLVGEDVITEDIADELRSLASKSWNTSSNDIADFSAFKENYEKLGNVAGFAKGSELPDVQPVKPIESDKAESVADLQALVEQLSDKGDIDPKAIHQLTVHLKVVSHFEDKQSGDKIVKHLRGYKLLLGHMQEKALISENAYNTLIANTDALIEKWE</sequence>
<keyword evidence="2 9" id="KW-0378">Hydrolase</keyword>
<dbReference type="Pfam" id="PF00728">
    <property type="entry name" value="Glyco_hydro_20"/>
    <property type="match status" value="1"/>
</dbReference>
<evidence type="ECO:0000313" key="9">
    <source>
        <dbReference type="EMBL" id="ASK64148.1"/>
    </source>
</evidence>